<dbReference type="EMBL" id="CAXAMM010025491">
    <property type="protein sequence ID" value="CAK9057037.1"/>
    <property type="molecule type" value="Genomic_DNA"/>
</dbReference>
<comment type="caution">
    <text evidence="1">The sequence shown here is derived from an EMBL/GenBank/DDBJ whole genome shotgun (WGS) entry which is preliminary data.</text>
</comment>
<evidence type="ECO:0000313" key="2">
    <source>
        <dbReference type="Proteomes" id="UP001642464"/>
    </source>
</evidence>
<organism evidence="1 2">
    <name type="scientific">Durusdinium trenchii</name>
    <dbReference type="NCBI Taxonomy" id="1381693"/>
    <lineage>
        <taxon>Eukaryota</taxon>
        <taxon>Sar</taxon>
        <taxon>Alveolata</taxon>
        <taxon>Dinophyceae</taxon>
        <taxon>Suessiales</taxon>
        <taxon>Symbiodiniaceae</taxon>
        <taxon>Durusdinium</taxon>
    </lineage>
</organism>
<dbReference type="Proteomes" id="UP001642464">
    <property type="component" value="Unassembled WGS sequence"/>
</dbReference>
<protein>
    <submittedName>
        <fullName evidence="1">Uncharacterized protein</fullName>
    </submittedName>
</protein>
<accession>A0ABP0N1W2</accession>
<keyword evidence="2" id="KW-1185">Reference proteome</keyword>
<feature type="non-terminal residue" evidence="1">
    <location>
        <position position="60"/>
    </location>
</feature>
<name>A0ABP0N1W2_9DINO</name>
<evidence type="ECO:0000313" key="1">
    <source>
        <dbReference type="EMBL" id="CAK9057037.1"/>
    </source>
</evidence>
<reference evidence="1 2" key="1">
    <citation type="submission" date="2024-02" db="EMBL/GenBank/DDBJ databases">
        <authorList>
            <person name="Chen Y."/>
            <person name="Shah S."/>
            <person name="Dougan E. K."/>
            <person name="Thang M."/>
            <person name="Chan C."/>
        </authorList>
    </citation>
    <scope>NUCLEOTIDE SEQUENCE [LARGE SCALE GENOMIC DNA]</scope>
</reference>
<sequence length="60" mass="6971">MDIASPDAIFLRADIARDMALNPLDEFDAFARAWSDVHGFHRQTLRRWVFQLGHMELLGE</sequence>
<proteinExistence type="predicted"/>
<gene>
    <name evidence="1" type="ORF">SCF082_LOCUS30667</name>
</gene>